<comment type="similarity">
    <text evidence="1">Belongs to the bacterial solute-binding protein 1 family.</text>
</comment>
<dbReference type="InterPro" id="IPR006059">
    <property type="entry name" value="SBP"/>
</dbReference>
<evidence type="ECO:0000256" key="3">
    <source>
        <dbReference type="ARBA" id="ARBA00022729"/>
    </source>
</evidence>
<keyword evidence="3" id="KW-0732">Signal</keyword>
<name>A0A7W1WNU1_9BACL</name>
<keyword evidence="5" id="KW-1185">Reference proteome</keyword>
<dbReference type="GO" id="GO:1901982">
    <property type="term" value="F:maltose binding"/>
    <property type="evidence" value="ECO:0007669"/>
    <property type="project" value="TreeGrafter"/>
</dbReference>
<gene>
    <name evidence="4" type="ORF">H1191_02820</name>
</gene>
<proteinExistence type="inferred from homology"/>
<protein>
    <submittedName>
        <fullName evidence="4">Extracellular solute-binding protein</fullName>
    </submittedName>
</protein>
<dbReference type="PANTHER" id="PTHR30061">
    <property type="entry name" value="MALTOSE-BINDING PERIPLASMIC PROTEIN"/>
    <property type="match status" value="1"/>
</dbReference>
<dbReference type="Pfam" id="PF01547">
    <property type="entry name" value="SBP_bac_1"/>
    <property type="match status" value="1"/>
</dbReference>
<evidence type="ECO:0000256" key="1">
    <source>
        <dbReference type="ARBA" id="ARBA00008520"/>
    </source>
</evidence>
<sequence length="194" mass="21660">MKTLQFQEKLIKEEVTDTSFNVLKGFPSEKVAMTINAGWWNGSLKATMKDKYKNIGVAPIPSPDGKGQGSISYSFFYGVSKKSRHQKEAWEFLKWLNSEAQENGATAEGNFLVSQGIIPARNSDIKAMDKELSNPNNQPFIDALKYAVPEPNIEQGQKVKTILMKNIESVWSGQITPEQALQSSTEEITQTLNQ</sequence>
<dbReference type="SUPFAM" id="SSF53850">
    <property type="entry name" value="Periplasmic binding protein-like II"/>
    <property type="match status" value="1"/>
</dbReference>
<keyword evidence="2" id="KW-0813">Transport</keyword>
<dbReference type="GO" id="GO:0042956">
    <property type="term" value="P:maltodextrin transmembrane transport"/>
    <property type="evidence" value="ECO:0007669"/>
    <property type="project" value="TreeGrafter"/>
</dbReference>
<dbReference type="RefSeq" id="WP_181750443.1">
    <property type="nucleotide sequence ID" value="NZ_JACEIQ010000001.1"/>
</dbReference>
<dbReference type="AlphaFoldDB" id="A0A7W1WNU1"/>
<dbReference type="GO" id="GO:0055052">
    <property type="term" value="C:ATP-binding cassette (ABC) transporter complex, substrate-binding subunit-containing"/>
    <property type="evidence" value="ECO:0007669"/>
    <property type="project" value="TreeGrafter"/>
</dbReference>
<evidence type="ECO:0000256" key="2">
    <source>
        <dbReference type="ARBA" id="ARBA00022448"/>
    </source>
</evidence>
<evidence type="ECO:0000313" key="4">
    <source>
        <dbReference type="EMBL" id="MBA4493245.1"/>
    </source>
</evidence>
<dbReference type="Gene3D" id="3.40.190.10">
    <property type="entry name" value="Periplasmic binding protein-like II"/>
    <property type="match status" value="2"/>
</dbReference>
<dbReference type="GO" id="GO:0015768">
    <property type="term" value="P:maltose transport"/>
    <property type="evidence" value="ECO:0007669"/>
    <property type="project" value="TreeGrafter"/>
</dbReference>
<comment type="caution">
    <text evidence="4">The sequence shown here is derived from an EMBL/GenBank/DDBJ whole genome shotgun (WGS) entry which is preliminary data.</text>
</comment>
<dbReference type="EMBL" id="JACEIQ010000001">
    <property type="protein sequence ID" value="MBA4493245.1"/>
    <property type="molecule type" value="Genomic_DNA"/>
</dbReference>
<dbReference type="PANTHER" id="PTHR30061:SF50">
    <property type="entry name" value="MALTOSE_MALTODEXTRIN-BINDING PERIPLASMIC PROTEIN"/>
    <property type="match status" value="1"/>
</dbReference>
<reference evidence="4 5" key="1">
    <citation type="submission" date="2020-07" db="EMBL/GenBank/DDBJ databases">
        <authorList>
            <person name="Feng H."/>
        </authorList>
    </citation>
    <scope>NUCLEOTIDE SEQUENCE [LARGE SCALE GENOMIC DNA]</scope>
    <source>
        <strain evidence="5">s-10</strain>
    </source>
</reference>
<evidence type="ECO:0000313" key="5">
    <source>
        <dbReference type="Proteomes" id="UP000535491"/>
    </source>
</evidence>
<dbReference type="Proteomes" id="UP000535491">
    <property type="component" value="Unassembled WGS sequence"/>
</dbReference>
<accession>A0A7W1WNU1</accession>
<organism evidence="4 5">
    <name type="scientific">Paenactinomyces guangxiensis</name>
    <dbReference type="NCBI Taxonomy" id="1490290"/>
    <lineage>
        <taxon>Bacteria</taxon>
        <taxon>Bacillati</taxon>
        <taxon>Bacillota</taxon>
        <taxon>Bacilli</taxon>
        <taxon>Bacillales</taxon>
        <taxon>Thermoactinomycetaceae</taxon>
        <taxon>Paenactinomyces</taxon>
    </lineage>
</organism>